<dbReference type="GO" id="GO:0008297">
    <property type="term" value="F:single-stranded DNA exodeoxyribonuclease activity"/>
    <property type="evidence" value="ECO:0007669"/>
    <property type="project" value="UniProtKB-UniRule"/>
</dbReference>
<dbReference type="AlphaFoldDB" id="A0A8C4T589"/>
<feature type="domain" description="PD-(D/E)XK endonuclease-like" evidence="8">
    <location>
        <begin position="185"/>
        <end position="308"/>
    </location>
</feature>
<dbReference type="GeneID" id="114665960"/>
<dbReference type="GO" id="GO:0005739">
    <property type="term" value="C:mitochondrion"/>
    <property type="evidence" value="ECO:0007669"/>
    <property type="project" value="UniProtKB-SubCell"/>
</dbReference>
<dbReference type="EC" id="3.1.-.-" evidence="7"/>
<dbReference type="Ensembl" id="ENSECRT00000027724.1">
    <property type="protein sequence ID" value="ENSECRP00000027151.1"/>
    <property type="gene ID" value="ENSECRG00000018384.1"/>
</dbReference>
<keyword evidence="5 7" id="KW-0496">Mitochondrion</keyword>
<keyword evidence="1 7" id="KW-0540">Nuclease</keyword>
<evidence type="ECO:0000256" key="3">
    <source>
        <dbReference type="ARBA" id="ARBA00022801"/>
    </source>
</evidence>
<gene>
    <name evidence="7 9" type="primary">MGME1</name>
    <name evidence="9" type="synonym">mgme1</name>
</gene>
<dbReference type="HAMAP" id="MF_03030">
    <property type="entry name" value="MGME1"/>
    <property type="match status" value="1"/>
</dbReference>
<feature type="active site" evidence="7">
    <location>
        <position position="262"/>
    </location>
</feature>
<evidence type="ECO:0000256" key="2">
    <source>
        <dbReference type="ARBA" id="ARBA00022763"/>
    </source>
</evidence>
<reference evidence="9" key="2">
    <citation type="submission" date="2025-08" db="UniProtKB">
        <authorList>
            <consortium name="Ensembl"/>
        </authorList>
    </citation>
    <scope>IDENTIFICATION</scope>
</reference>
<dbReference type="GeneTree" id="ENSGT00390000003349"/>
<evidence type="ECO:0000256" key="5">
    <source>
        <dbReference type="ARBA" id="ARBA00023128"/>
    </source>
</evidence>
<evidence type="ECO:0000313" key="9">
    <source>
        <dbReference type="Ensembl" id="ENSECRP00000027151.1"/>
    </source>
</evidence>
<reference evidence="9" key="1">
    <citation type="submission" date="2021-06" db="EMBL/GenBank/DDBJ databases">
        <authorList>
            <consortium name="Wellcome Sanger Institute Data Sharing"/>
        </authorList>
    </citation>
    <scope>NUCLEOTIDE SEQUENCE [LARGE SCALE GENOMIC DNA]</scope>
</reference>
<dbReference type="GO" id="GO:0043504">
    <property type="term" value="P:mitochondrial DNA repair"/>
    <property type="evidence" value="ECO:0007669"/>
    <property type="project" value="UniProtKB-UniRule"/>
</dbReference>
<dbReference type="RefSeq" id="XP_028676481.1">
    <property type="nucleotide sequence ID" value="XM_028820648.2"/>
</dbReference>
<dbReference type="CTD" id="92667"/>
<organism evidence="9 10">
    <name type="scientific">Erpetoichthys calabaricus</name>
    <name type="common">Rope fish</name>
    <name type="synonym">Calamoichthys calabaricus</name>
    <dbReference type="NCBI Taxonomy" id="27687"/>
    <lineage>
        <taxon>Eukaryota</taxon>
        <taxon>Metazoa</taxon>
        <taxon>Chordata</taxon>
        <taxon>Craniata</taxon>
        <taxon>Vertebrata</taxon>
        <taxon>Euteleostomi</taxon>
        <taxon>Actinopterygii</taxon>
        <taxon>Polypteriformes</taxon>
        <taxon>Polypteridae</taxon>
        <taxon>Erpetoichthys</taxon>
    </lineage>
</organism>
<comment type="similarity">
    <text evidence="7">Belongs to the MGME1 family.</text>
</comment>
<evidence type="ECO:0000256" key="1">
    <source>
        <dbReference type="ARBA" id="ARBA00022722"/>
    </source>
</evidence>
<dbReference type="GO" id="GO:0006264">
    <property type="term" value="P:mitochondrial DNA replication"/>
    <property type="evidence" value="ECO:0007669"/>
    <property type="project" value="TreeGrafter"/>
</dbReference>
<dbReference type="InterPro" id="IPR011604">
    <property type="entry name" value="PDDEXK-like_dom_sf"/>
</dbReference>
<proteinExistence type="inferred from homology"/>
<dbReference type="Proteomes" id="UP000694620">
    <property type="component" value="Chromosome 15"/>
</dbReference>
<keyword evidence="2" id="KW-0227">DNA damage</keyword>
<evidence type="ECO:0000256" key="7">
    <source>
        <dbReference type="HAMAP-Rule" id="MF_03030"/>
    </source>
</evidence>
<dbReference type="PANTHER" id="PTHR31340">
    <property type="entry name" value="MITOCHONDRIAL GENOME MAINTENANCE EXONUCLEASE 1"/>
    <property type="match status" value="1"/>
</dbReference>
<dbReference type="PANTHER" id="PTHR31340:SF3">
    <property type="entry name" value="MITOCHONDRIAL GENOME MAINTENANCE EXONUCLEASE 1"/>
    <property type="match status" value="1"/>
</dbReference>
<dbReference type="OrthoDB" id="5777131at2759"/>
<reference evidence="9" key="3">
    <citation type="submission" date="2025-09" db="UniProtKB">
        <authorList>
            <consortium name="Ensembl"/>
        </authorList>
    </citation>
    <scope>IDENTIFICATION</scope>
</reference>
<comment type="subcellular location">
    <subcellularLocation>
        <location evidence="7">Mitochondrion</location>
    </subcellularLocation>
</comment>
<comment type="function">
    <text evidence="7">Metal-dependent single-stranded DNA (ssDNA) exonuclease involved in mitochondrial genome maintenance. Has preference for 5'-3' exonuclease activity. Necessary for maintenance of proper 7S DNA levels. Probably involved in mitochondrial DNA (mtDNA) repair.</text>
</comment>
<sequence>MKICQLINKTLHDRLWRPSGGLPVQISVSAASFSGSCSWNSRKKNLSQYEMVNQEEYSLLVRSVVSSKLCPQTPTSLAEEDGQLYGPIVKSKHVKGKLSGRVLRNAFPLMSHSKVFNHSPEPSLVTPLKIGLHKDPSKLEMVSVTRILQETMPENQAFYLQRWRKKMIDELGENGFENYTRSMFRQGKLFHAALEEIFMPTESQEADEEEVQISGYIESVQHVLKDIGHAYAIESAVQHHSLNYVGLVDCVAEYRGNLCVIDWKTSEKQKPSLRNTFDSPLQVAAYMGAINNDDKYGFTVENGLIVIAYKDGSPAHPHYMNTEVSREHWTKWLFRLEEYMDKKDKIIVKS</sequence>
<feature type="active site" evidence="7">
    <location>
        <position position="264"/>
    </location>
</feature>
<evidence type="ECO:0000256" key="6">
    <source>
        <dbReference type="ARBA" id="ARBA00023204"/>
    </source>
</evidence>
<evidence type="ECO:0000259" key="8">
    <source>
        <dbReference type="Pfam" id="PF12705"/>
    </source>
</evidence>
<dbReference type="InterPro" id="IPR038726">
    <property type="entry name" value="PDDEXK_AddAB-type"/>
</dbReference>
<accession>A0A8C4T589</accession>
<keyword evidence="10" id="KW-1185">Reference proteome</keyword>
<dbReference type="Gene3D" id="3.90.320.10">
    <property type="match status" value="1"/>
</dbReference>
<evidence type="ECO:0000313" key="10">
    <source>
        <dbReference type="Proteomes" id="UP000694620"/>
    </source>
</evidence>
<evidence type="ECO:0000256" key="4">
    <source>
        <dbReference type="ARBA" id="ARBA00022839"/>
    </source>
</evidence>
<protein>
    <recommendedName>
        <fullName evidence="7">Mitochondrial genome maintenance exonuclease 1</fullName>
        <ecNumber evidence="7">3.1.-.-</ecNumber>
    </recommendedName>
</protein>
<dbReference type="Pfam" id="PF12705">
    <property type="entry name" value="PDDEXK_1"/>
    <property type="match status" value="1"/>
</dbReference>
<keyword evidence="4 7" id="KW-0269">Exonuclease</keyword>
<feature type="active site" evidence="7">
    <location>
        <position position="249"/>
    </location>
</feature>
<keyword evidence="6" id="KW-0234">DNA repair</keyword>
<dbReference type="FunFam" id="3.90.320.10:FF:000005">
    <property type="entry name" value="Mitochondrial genome maintenance exonuclease 1"/>
    <property type="match status" value="1"/>
</dbReference>
<keyword evidence="3 7" id="KW-0378">Hydrolase</keyword>
<name>A0A8C4T589_ERPCA</name>